<reference evidence="1" key="1">
    <citation type="submission" date="2020-11" db="EMBL/GenBank/DDBJ databases">
        <title>Isolation and identification of active actinomycetes.</title>
        <authorList>
            <person name="Sun X."/>
        </authorList>
    </citation>
    <scope>NUCLEOTIDE SEQUENCE</scope>
    <source>
        <strain evidence="1">NEAU-A11</strain>
    </source>
</reference>
<proteinExistence type="predicted"/>
<evidence type="ECO:0000313" key="1">
    <source>
        <dbReference type="EMBL" id="MBG0563918.1"/>
    </source>
</evidence>
<comment type="caution">
    <text evidence="1">The sequence shown here is derived from an EMBL/GenBank/DDBJ whole genome shotgun (WGS) entry which is preliminary data.</text>
</comment>
<gene>
    <name evidence="1" type="ORF">I4J89_20955</name>
</gene>
<protein>
    <submittedName>
        <fullName evidence="1">Uncharacterized protein</fullName>
    </submittedName>
</protein>
<evidence type="ECO:0000313" key="2">
    <source>
        <dbReference type="Proteomes" id="UP000598146"/>
    </source>
</evidence>
<dbReference type="AlphaFoldDB" id="A0A931CB70"/>
<name>A0A931CB70_9ACTN</name>
<dbReference type="Proteomes" id="UP000598146">
    <property type="component" value="Unassembled WGS sequence"/>
</dbReference>
<organism evidence="1 2">
    <name type="scientific">Actinoplanes aureus</name>
    <dbReference type="NCBI Taxonomy" id="2792083"/>
    <lineage>
        <taxon>Bacteria</taxon>
        <taxon>Bacillati</taxon>
        <taxon>Actinomycetota</taxon>
        <taxon>Actinomycetes</taxon>
        <taxon>Micromonosporales</taxon>
        <taxon>Micromonosporaceae</taxon>
        <taxon>Actinoplanes</taxon>
    </lineage>
</organism>
<accession>A0A931CB70</accession>
<sequence>MTAVPPGLSPGRLLRLMRRSVEETRLDLSGAVVLTEAATGPYVVTPVLAALGGAAEVIALTRDTRYGTAAEVRRQTLALAESAGVAGRITVTTERRPQDFARADVVTNSGHVRPIDQAMIDLLKPDAVVPLMFEAWEAEAGRSDLDLPALRKRGIAVAGTNERHPAVDVFSYLGLMAVKLLLDAGVPAYRSRIALLCDNPFRDFIKRGLTGVGARVTVAASLAELLRRPAPDALLVSMRPTGAPVLGGAEMDELAARWPGCLVGQYWGDLDRDGLAGRGLPVWPASAPGAGHMGVLPSAVGPDPIVRLQTGGLKVAEVLLRPAAERTAADLGFVDELD</sequence>
<dbReference type="RefSeq" id="WP_196415691.1">
    <property type="nucleotide sequence ID" value="NZ_JADQTO010000009.1"/>
</dbReference>
<keyword evidence="2" id="KW-1185">Reference proteome</keyword>
<dbReference type="EMBL" id="JADQTO010000009">
    <property type="protein sequence ID" value="MBG0563918.1"/>
    <property type="molecule type" value="Genomic_DNA"/>
</dbReference>